<evidence type="ECO:0000313" key="3">
    <source>
        <dbReference type="EMBL" id="SHF88869.1"/>
    </source>
</evidence>
<organism evidence="3 4">
    <name type="scientific">Ornithinibacillus halophilus</name>
    <dbReference type="NCBI Taxonomy" id="930117"/>
    <lineage>
        <taxon>Bacteria</taxon>
        <taxon>Bacillati</taxon>
        <taxon>Bacillota</taxon>
        <taxon>Bacilli</taxon>
        <taxon>Bacillales</taxon>
        <taxon>Bacillaceae</taxon>
        <taxon>Ornithinibacillus</taxon>
    </lineage>
</organism>
<dbReference type="PROSITE" id="PS50106">
    <property type="entry name" value="PDZ"/>
    <property type="match status" value="1"/>
</dbReference>
<dbReference type="AlphaFoldDB" id="A0A1M5FBP7"/>
<feature type="transmembrane region" description="Helical" evidence="1">
    <location>
        <begin position="75"/>
        <end position="96"/>
    </location>
</feature>
<dbReference type="RefSeq" id="WP_234982578.1">
    <property type="nucleotide sequence ID" value="NZ_FQVW01000008.1"/>
</dbReference>
<dbReference type="STRING" id="930117.SAMN05216225_100810"/>
<keyword evidence="1" id="KW-1133">Transmembrane helix</keyword>
<feature type="transmembrane region" description="Helical" evidence="1">
    <location>
        <begin position="225"/>
        <end position="244"/>
    </location>
</feature>
<accession>A0A1M5FBP7</accession>
<dbReference type="InterPro" id="IPR036034">
    <property type="entry name" value="PDZ_sf"/>
</dbReference>
<gene>
    <name evidence="3" type="ORF">SAMN05216225_100810</name>
</gene>
<dbReference type="Pfam" id="PF17820">
    <property type="entry name" value="PDZ_6"/>
    <property type="match status" value="1"/>
</dbReference>
<keyword evidence="1" id="KW-0812">Transmembrane</keyword>
<evidence type="ECO:0000256" key="1">
    <source>
        <dbReference type="SAM" id="Phobius"/>
    </source>
</evidence>
<dbReference type="SUPFAM" id="SSF50156">
    <property type="entry name" value="PDZ domain-like"/>
    <property type="match status" value="1"/>
</dbReference>
<name>A0A1M5FBP7_9BACI</name>
<dbReference type="EMBL" id="FQVW01000008">
    <property type="protein sequence ID" value="SHF88869.1"/>
    <property type="molecule type" value="Genomic_DNA"/>
</dbReference>
<feature type="transmembrane region" description="Helical" evidence="1">
    <location>
        <begin position="38"/>
        <end position="54"/>
    </location>
</feature>
<keyword evidence="1" id="KW-0472">Membrane</keyword>
<feature type="transmembrane region" description="Helical" evidence="1">
    <location>
        <begin position="264"/>
        <end position="294"/>
    </location>
</feature>
<evidence type="ECO:0000313" key="4">
    <source>
        <dbReference type="Proteomes" id="UP000183988"/>
    </source>
</evidence>
<reference evidence="3 4" key="1">
    <citation type="submission" date="2016-11" db="EMBL/GenBank/DDBJ databases">
        <authorList>
            <person name="Jaros S."/>
            <person name="Januszkiewicz K."/>
            <person name="Wedrychowicz H."/>
        </authorList>
    </citation>
    <scope>NUCLEOTIDE SEQUENCE [LARGE SCALE GENOMIC DNA]</scope>
    <source>
        <strain evidence="3 4">IBRC-M 10683</strain>
    </source>
</reference>
<dbReference type="InterPro" id="IPR041489">
    <property type="entry name" value="PDZ_6"/>
</dbReference>
<dbReference type="Proteomes" id="UP000183988">
    <property type="component" value="Unassembled WGS sequence"/>
</dbReference>
<protein>
    <submittedName>
        <fullName evidence="3">PDZ domain-containing protein</fullName>
    </submittedName>
</protein>
<feature type="transmembrane region" description="Helical" evidence="1">
    <location>
        <begin position="202"/>
        <end position="219"/>
    </location>
</feature>
<feature type="transmembrane region" description="Helical" evidence="1">
    <location>
        <begin position="102"/>
        <end position="121"/>
    </location>
</feature>
<evidence type="ECO:0000259" key="2">
    <source>
        <dbReference type="PROSITE" id="PS50106"/>
    </source>
</evidence>
<feature type="domain" description="PDZ" evidence="2">
    <location>
        <begin position="320"/>
        <end position="376"/>
    </location>
</feature>
<proteinExistence type="predicted"/>
<dbReference type="Gene3D" id="2.30.42.10">
    <property type="match status" value="1"/>
</dbReference>
<feature type="transmembrane region" description="Helical" evidence="1">
    <location>
        <begin position="128"/>
        <end position="149"/>
    </location>
</feature>
<sequence length="406" mass="46319">MYNRYSEFGTSLWGDHEMVEEWLLEIAKGIGRLFLNPLLYWFILLLFFTGYKRVKQERKQFGIKVFDIFSEWRDTWVLTLLLGIFISIISIMLGLVFSIETLLILSFVTIILSVTLQLSLLSASYTIGLSYILLLVFPLFFDSIGSWTLFEEINFTGLVILLAIFLLVESHLLSKTERNETFPSLTLGTRGSWIGQHTIKKAAIIPFFTLIPTGLIPAIEPYWPYLTIGGENYGLILFPFVIGYKHQVKGMLSIEAAVRLSKSLFWLAILVLLIAISSIMIEWLSLVAIVIAILGREYINYRHRLEDNSKTPIFYQSNQGLKVLSIIPGSPADRLDIQVGETITKVNGTRISNEQEFYEALQDTGAFFKIELLDINGEIRFVQSAIYEGDHHELGILFPSTPHREN</sequence>
<feature type="transmembrane region" description="Helical" evidence="1">
    <location>
        <begin position="155"/>
        <end position="173"/>
    </location>
</feature>
<dbReference type="InterPro" id="IPR001478">
    <property type="entry name" value="PDZ"/>
</dbReference>
<keyword evidence="4" id="KW-1185">Reference proteome</keyword>